<evidence type="ECO:0000313" key="6">
    <source>
        <dbReference type="Proteomes" id="UP000794436"/>
    </source>
</evidence>
<dbReference type="PANTHER" id="PTHR42840:SF3">
    <property type="entry name" value="BINDING ROSSMANN FOLD OXIDOREDUCTASE, PUTATIVE (AFU_ORTHOLOGUE AFUA_2G10240)-RELATED"/>
    <property type="match status" value="1"/>
</dbReference>
<protein>
    <recommendedName>
        <fullName evidence="7">Inositol 2-dehydrogenase</fullName>
    </recommendedName>
</protein>
<feature type="domain" description="Gfo/Idh/MocA-like oxidoreductase N-terminal" evidence="3">
    <location>
        <begin position="35"/>
        <end position="152"/>
    </location>
</feature>
<keyword evidence="6" id="KW-1185">Reference proteome</keyword>
<dbReference type="Gene3D" id="3.40.50.720">
    <property type="entry name" value="NAD(P)-binding Rossmann-like Domain"/>
    <property type="match status" value="1"/>
</dbReference>
<dbReference type="AlphaFoldDB" id="A0A8K1CR52"/>
<accession>A0A8K1CR52</accession>
<evidence type="ECO:0000313" key="5">
    <source>
        <dbReference type="EMBL" id="TMW67729.1"/>
    </source>
</evidence>
<comment type="similarity">
    <text evidence="1">Belongs to the Gfo/Idh/MocA family.</text>
</comment>
<feature type="domain" description="GFO/IDH/MocA-like oxidoreductase" evidence="4">
    <location>
        <begin position="160"/>
        <end position="279"/>
    </location>
</feature>
<name>A0A8K1CR52_PYTOL</name>
<dbReference type="InterPro" id="IPR036291">
    <property type="entry name" value="NAD(P)-bd_dom_sf"/>
</dbReference>
<comment type="caution">
    <text evidence="5">The sequence shown here is derived from an EMBL/GenBank/DDBJ whole genome shotgun (WGS) entry which is preliminary data.</text>
</comment>
<evidence type="ECO:0000259" key="3">
    <source>
        <dbReference type="Pfam" id="PF01408"/>
    </source>
</evidence>
<dbReference type="NCBIfam" id="TIGR04380">
    <property type="entry name" value="myo_inos_iolG"/>
    <property type="match status" value="1"/>
</dbReference>
<dbReference type="GO" id="GO:0000166">
    <property type="term" value="F:nucleotide binding"/>
    <property type="evidence" value="ECO:0007669"/>
    <property type="project" value="InterPro"/>
</dbReference>
<dbReference type="InterPro" id="IPR000683">
    <property type="entry name" value="Gfo/Idh/MocA-like_OxRdtase_N"/>
</dbReference>
<gene>
    <name evidence="5" type="ORF">Poli38472_007401</name>
</gene>
<dbReference type="Proteomes" id="UP000794436">
    <property type="component" value="Unassembled WGS sequence"/>
</dbReference>
<evidence type="ECO:0008006" key="7">
    <source>
        <dbReference type="Google" id="ProtNLM"/>
    </source>
</evidence>
<dbReference type="SUPFAM" id="SSF55347">
    <property type="entry name" value="Glyceraldehyde-3-phosphate dehydrogenase-like, C-terminal domain"/>
    <property type="match status" value="1"/>
</dbReference>
<reference evidence="5" key="1">
    <citation type="submission" date="2019-03" db="EMBL/GenBank/DDBJ databases">
        <title>Long read genome sequence of the mycoparasitic Pythium oligandrum ATCC 38472 isolated from sugarbeet rhizosphere.</title>
        <authorList>
            <person name="Gaulin E."/>
        </authorList>
    </citation>
    <scope>NUCLEOTIDE SEQUENCE</scope>
    <source>
        <strain evidence="5">ATCC 38472_TT</strain>
    </source>
</reference>
<dbReference type="GO" id="GO:0006740">
    <property type="term" value="P:NADPH regeneration"/>
    <property type="evidence" value="ECO:0007669"/>
    <property type="project" value="TreeGrafter"/>
</dbReference>
<dbReference type="GO" id="GO:0016491">
    <property type="term" value="F:oxidoreductase activity"/>
    <property type="evidence" value="ECO:0007669"/>
    <property type="project" value="UniProtKB-KW"/>
</dbReference>
<dbReference type="GO" id="GO:0005737">
    <property type="term" value="C:cytoplasm"/>
    <property type="evidence" value="ECO:0007669"/>
    <property type="project" value="TreeGrafter"/>
</dbReference>
<dbReference type="SUPFAM" id="SSF51735">
    <property type="entry name" value="NAD(P)-binding Rossmann-fold domains"/>
    <property type="match status" value="1"/>
</dbReference>
<keyword evidence="2" id="KW-0560">Oxidoreductase</keyword>
<dbReference type="OrthoDB" id="64915at2759"/>
<dbReference type="InterPro" id="IPR055170">
    <property type="entry name" value="GFO_IDH_MocA-like_dom"/>
</dbReference>
<evidence type="ECO:0000259" key="4">
    <source>
        <dbReference type="Pfam" id="PF22725"/>
    </source>
</evidence>
<dbReference type="Pfam" id="PF22725">
    <property type="entry name" value="GFO_IDH_MocA_C3"/>
    <property type="match status" value="1"/>
</dbReference>
<dbReference type="PANTHER" id="PTHR42840">
    <property type="entry name" value="NAD(P)-BINDING ROSSMANN-FOLD SUPERFAMILY PROTEIN-RELATED"/>
    <property type="match status" value="1"/>
</dbReference>
<proteinExistence type="inferred from homology"/>
<dbReference type="EMBL" id="SPLM01000003">
    <property type="protein sequence ID" value="TMW67729.1"/>
    <property type="molecule type" value="Genomic_DNA"/>
</dbReference>
<sequence>MLTRGVRSLGVRRSWAMHSRFMSTRGVAEEQRRVRLGILGTGRIAHVHAAVLRRLKVDLTWAMSRTTEGAQAFAQEHGIPNWTTNADEVSTSPDVDAVIICSPTGKHAEQIIAAARNGKHIFCEKPIDLSIDVVANAIAEVEKAGVKMMVGFNRRFDANFQRVRQAITSDEIGKLTMLRITSRDPAPPSIEYVKASGGMFRDMTIHDFDMARFLVGEEVDEVYAMTQSRNAEIAAAGDIDTAVCLLKFKSGVIGYIENSRDAAYGYDQRVEVLGSKGSVACDNKHANNVVVSTSESVRRDLPLYFFLERYMDAYVLEMESFLRVLTDEESAVPVGGQDGQEALLLALAAEKSRVENRPVKVDELRALL</sequence>
<dbReference type="FunFam" id="3.30.360.10:FF:000023">
    <property type="entry name" value="Inositol 2-dehydrogenase"/>
    <property type="match status" value="1"/>
</dbReference>
<dbReference type="Gene3D" id="3.30.360.10">
    <property type="entry name" value="Dihydrodipicolinate Reductase, domain 2"/>
    <property type="match status" value="1"/>
</dbReference>
<organism evidence="5 6">
    <name type="scientific">Pythium oligandrum</name>
    <name type="common">Mycoparasitic fungus</name>
    <dbReference type="NCBI Taxonomy" id="41045"/>
    <lineage>
        <taxon>Eukaryota</taxon>
        <taxon>Sar</taxon>
        <taxon>Stramenopiles</taxon>
        <taxon>Oomycota</taxon>
        <taxon>Peronosporomycetes</taxon>
        <taxon>Pythiales</taxon>
        <taxon>Pythiaceae</taxon>
        <taxon>Pythium</taxon>
    </lineage>
</organism>
<dbReference type="InterPro" id="IPR030827">
    <property type="entry name" value="Myo_inos_IolG"/>
</dbReference>
<dbReference type="Pfam" id="PF01408">
    <property type="entry name" value="GFO_IDH_MocA"/>
    <property type="match status" value="1"/>
</dbReference>
<evidence type="ECO:0000256" key="1">
    <source>
        <dbReference type="ARBA" id="ARBA00010928"/>
    </source>
</evidence>
<evidence type="ECO:0000256" key="2">
    <source>
        <dbReference type="ARBA" id="ARBA00023002"/>
    </source>
</evidence>